<reference evidence="1" key="1">
    <citation type="submission" date="2017-12" db="EMBL/GenBank/DDBJ databases">
        <authorList>
            <person name="Katneni V.K."/>
            <person name="Shekhar M.S."/>
            <person name="Otta S.K."/>
            <person name="Karthic K."/>
            <person name="Jangam A.K."/>
            <person name="Gopikrishna G."/>
            <person name="Vijayan K.K."/>
        </authorList>
    </citation>
    <scope>NUCLEOTIDE SEQUENCE [LARGE SCALE GENOMIC DNA]</scope>
    <source>
        <strain evidence="1">IN_AP4RU</strain>
    </source>
</reference>
<sequence>MILIFLRYSGRNVEEIIKAQRQAVKETESEEKKKKKRRHLLHQLFVNRVHQEILEMNF</sequence>
<organism evidence="1">
    <name type="scientific">White spot syndrome virus</name>
    <dbReference type="NCBI Taxonomy" id="342409"/>
    <lineage>
        <taxon>Viruses</taxon>
        <taxon>Viruses incertae sedis</taxon>
        <taxon>Naldaviricetes</taxon>
        <taxon>Nimaviridae</taxon>
        <taxon>Whispovirus</taxon>
    </lineage>
</organism>
<reference evidence="1" key="2">
    <citation type="journal article" date="2018" name="Genome Announc.">
        <title>First Report of a Complete Genome Sequence of White spot syndrome virus from India.</title>
        <authorList>
            <person name="Vinaya Kumar K."/>
            <person name="Shekhar M.S."/>
            <person name="Otta S.K."/>
            <person name="Karthic K."/>
            <person name="Ashok Kumar J."/>
            <person name="Gopikrishna G."/>
            <person name="Vijayan K.K."/>
        </authorList>
    </citation>
    <scope>NUCLEOTIDE SEQUENCE</scope>
    <source>
        <strain evidence="1">IN_AP4RU</strain>
    </source>
</reference>
<name>A0A2I6SCA5_9VIRU</name>
<accession>A0A2I6SCA5</accession>
<dbReference type="Proteomes" id="UP000267352">
    <property type="component" value="Segment"/>
</dbReference>
<proteinExistence type="predicted"/>
<dbReference type="EMBL" id="MG702567">
    <property type="protein sequence ID" value="AUO15186.1"/>
    <property type="molecule type" value="Genomic_DNA"/>
</dbReference>
<evidence type="ECO:0000313" key="1">
    <source>
        <dbReference type="EMBL" id="AUO15186.1"/>
    </source>
</evidence>
<protein>
    <submittedName>
        <fullName evidence="1">WSSV413</fullName>
    </submittedName>
</protein>